<protein>
    <recommendedName>
        <fullName evidence="3">ATP-dependent DNA helicase</fullName>
    </recommendedName>
</protein>
<name>A0A9R1WHU6_LACSA</name>
<evidence type="ECO:0000313" key="2">
    <source>
        <dbReference type="Proteomes" id="UP000235145"/>
    </source>
</evidence>
<reference evidence="1 2" key="1">
    <citation type="journal article" date="2017" name="Nat. Commun.">
        <title>Genome assembly with in vitro proximity ligation data and whole-genome triplication in lettuce.</title>
        <authorList>
            <person name="Reyes-Chin-Wo S."/>
            <person name="Wang Z."/>
            <person name="Yang X."/>
            <person name="Kozik A."/>
            <person name="Arikit S."/>
            <person name="Song C."/>
            <person name="Xia L."/>
            <person name="Froenicke L."/>
            <person name="Lavelle D.O."/>
            <person name="Truco M.J."/>
            <person name="Xia R."/>
            <person name="Zhu S."/>
            <person name="Xu C."/>
            <person name="Xu H."/>
            <person name="Xu X."/>
            <person name="Cox K."/>
            <person name="Korf I."/>
            <person name="Meyers B.C."/>
            <person name="Michelmore R.W."/>
        </authorList>
    </citation>
    <scope>NUCLEOTIDE SEQUENCE [LARGE SCALE GENOMIC DNA]</scope>
    <source>
        <strain evidence="2">cv. Salinas</strain>
        <tissue evidence="1">Seedlings</tissue>
    </source>
</reference>
<dbReference type="Proteomes" id="UP000235145">
    <property type="component" value="Unassembled WGS sequence"/>
</dbReference>
<evidence type="ECO:0008006" key="3">
    <source>
        <dbReference type="Google" id="ProtNLM"/>
    </source>
</evidence>
<proteinExistence type="predicted"/>
<keyword evidence="2" id="KW-1185">Reference proteome</keyword>
<dbReference type="AlphaFoldDB" id="A0A9R1WHU6"/>
<dbReference type="EMBL" id="NBSK02000002">
    <property type="protein sequence ID" value="KAJ0222930.1"/>
    <property type="molecule type" value="Genomic_DNA"/>
</dbReference>
<sequence>MLYGQKVRITGTASLINAIYPSLQISIFPRTISSTINEGINEIKDYLIRRFNGKERIYYNFDEVEDDRNNFYSVEFLNLLIVSGLPLTTFG</sequence>
<evidence type="ECO:0000313" key="1">
    <source>
        <dbReference type="EMBL" id="KAJ0222930.1"/>
    </source>
</evidence>
<accession>A0A9R1WHU6</accession>
<comment type="caution">
    <text evidence="1">The sequence shown here is derived from an EMBL/GenBank/DDBJ whole genome shotgun (WGS) entry which is preliminary data.</text>
</comment>
<organism evidence="1 2">
    <name type="scientific">Lactuca sativa</name>
    <name type="common">Garden lettuce</name>
    <dbReference type="NCBI Taxonomy" id="4236"/>
    <lineage>
        <taxon>Eukaryota</taxon>
        <taxon>Viridiplantae</taxon>
        <taxon>Streptophyta</taxon>
        <taxon>Embryophyta</taxon>
        <taxon>Tracheophyta</taxon>
        <taxon>Spermatophyta</taxon>
        <taxon>Magnoliopsida</taxon>
        <taxon>eudicotyledons</taxon>
        <taxon>Gunneridae</taxon>
        <taxon>Pentapetalae</taxon>
        <taxon>asterids</taxon>
        <taxon>campanulids</taxon>
        <taxon>Asterales</taxon>
        <taxon>Asteraceae</taxon>
        <taxon>Cichorioideae</taxon>
        <taxon>Cichorieae</taxon>
        <taxon>Lactucinae</taxon>
        <taxon>Lactuca</taxon>
    </lineage>
</organism>
<gene>
    <name evidence="1" type="ORF">LSAT_V11C200076290</name>
</gene>